<dbReference type="PANTHER" id="PTHR12223">
    <property type="entry name" value="VESICULAR MANNOSE-BINDING LECTIN"/>
    <property type="match status" value="1"/>
</dbReference>
<dbReference type="InterPro" id="IPR051136">
    <property type="entry name" value="Intracellular_Lectin-GPT"/>
</dbReference>
<dbReference type="GO" id="GO:0030134">
    <property type="term" value="C:COPII-coated ER to Golgi transport vesicle"/>
    <property type="evidence" value="ECO:0000318"/>
    <property type="project" value="GO_Central"/>
</dbReference>
<evidence type="ECO:0000256" key="5">
    <source>
        <dbReference type="ARBA" id="ARBA00023136"/>
    </source>
</evidence>
<dbReference type="EMBL" id="DS113213">
    <property type="protein sequence ID" value="EAY18969.1"/>
    <property type="molecule type" value="Genomic_DNA"/>
</dbReference>
<evidence type="ECO:0000256" key="1">
    <source>
        <dbReference type="ARBA" id="ARBA00004479"/>
    </source>
</evidence>
<dbReference type="OrthoDB" id="270293at2759"/>
<dbReference type="GO" id="GO:0006888">
    <property type="term" value="P:endoplasmic reticulum to Golgi vesicle-mediated transport"/>
    <property type="evidence" value="ECO:0000318"/>
    <property type="project" value="GO_Central"/>
</dbReference>
<dbReference type="GO" id="GO:0005537">
    <property type="term" value="F:D-mannose binding"/>
    <property type="evidence" value="ECO:0000318"/>
    <property type="project" value="GO_Central"/>
</dbReference>
<feature type="transmembrane region" description="Helical" evidence="6">
    <location>
        <begin position="394"/>
        <end position="412"/>
    </location>
</feature>
<keyword evidence="9" id="KW-1185">Reference proteome</keyword>
<dbReference type="PROSITE" id="PS51328">
    <property type="entry name" value="L_LECTIN_LIKE"/>
    <property type="match status" value="1"/>
</dbReference>
<dbReference type="VEuPathDB" id="TrichDB:TVAG_147140"/>
<sequence length="424" mass="49291">MFWIFLVFGRSEISYYNLLPPFKLNYGCEVGNWTVSGNTIVQNQYIQLISHVEYDHGGICNRIPTYAEQWEVTSEFSPGGTGGEGISFFHTRELCSQNIDEYTGMAIFINISEINSGLLPVFYRYVHNQDDIEKTYQYMCDIDNKGHPFTIKIAKTGTGFTMSYKTPVDLNYSKCFEVEETNMVSEGYFSFLSFNSKYHTGDLELLGVDVKLNSPYEEPVNDTSNELNRKYLEKSYHTRRIKKEKRRSQMKVIYKLLNQSIENAMKLDGNNTELIDALLEIKETIFRLKKSITMNQIKQIIGPILQQRFQRMSSVNERALQIKQAIYIQIIRMWNETVQDLADIGDEIRFSMDQSKLEVLNYTQEFLKQQAKSIFVAQAISDSDEERASSIERILFLIVAIEVTLYILFVLYNRFIADLLKKID</sequence>
<reference evidence="8" key="2">
    <citation type="journal article" date="2007" name="Science">
        <title>Draft genome sequence of the sexually transmitted pathogen Trichomonas vaginalis.</title>
        <authorList>
            <person name="Carlton J.M."/>
            <person name="Hirt R.P."/>
            <person name="Silva J.C."/>
            <person name="Delcher A.L."/>
            <person name="Schatz M."/>
            <person name="Zhao Q."/>
            <person name="Wortman J.R."/>
            <person name="Bidwell S.L."/>
            <person name="Alsmark U.C.M."/>
            <person name="Besteiro S."/>
            <person name="Sicheritz-Ponten T."/>
            <person name="Noel C.J."/>
            <person name="Dacks J.B."/>
            <person name="Foster P.G."/>
            <person name="Simillion C."/>
            <person name="Van de Peer Y."/>
            <person name="Miranda-Saavedra D."/>
            <person name="Barton G.J."/>
            <person name="Westrop G.D."/>
            <person name="Mueller S."/>
            <person name="Dessi D."/>
            <person name="Fiori P.L."/>
            <person name="Ren Q."/>
            <person name="Paulsen I."/>
            <person name="Zhang H."/>
            <person name="Bastida-Corcuera F.D."/>
            <person name="Simoes-Barbosa A."/>
            <person name="Brown M.T."/>
            <person name="Hayes R.D."/>
            <person name="Mukherjee M."/>
            <person name="Okumura C.Y."/>
            <person name="Schneider R."/>
            <person name="Smith A.J."/>
            <person name="Vanacova S."/>
            <person name="Villalvazo M."/>
            <person name="Haas B.J."/>
            <person name="Pertea M."/>
            <person name="Feldblyum T.V."/>
            <person name="Utterback T.R."/>
            <person name="Shu C.L."/>
            <person name="Osoegawa K."/>
            <person name="de Jong P.J."/>
            <person name="Hrdy I."/>
            <person name="Horvathova L."/>
            <person name="Zubacova Z."/>
            <person name="Dolezal P."/>
            <person name="Malik S.B."/>
            <person name="Logsdon J.M. Jr."/>
            <person name="Henze K."/>
            <person name="Gupta A."/>
            <person name="Wang C.C."/>
            <person name="Dunne R.L."/>
            <person name="Upcroft J.A."/>
            <person name="Upcroft P."/>
            <person name="White O."/>
            <person name="Salzberg S.L."/>
            <person name="Tang P."/>
            <person name="Chiu C.-H."/>
            <person name="Lee Y.-S."/>
            <person name="Embley T.M."/>
            <person name="Coombs G.H."/>
            <person name="Mottram J.C."/>
            <person name="Tachezy J."/>
            <person name="Fraser-Liggett C.M."/>
            <person name="Johnson P.J."/>
        </authorList>
    </citation>
    <scope>NUCLEOTIDE SEQUENCE [LARGE SCALE GENOMIC DNA]</scope>
    <source>
        <strain evidence="8">G3</strain>
    </source>
</reference>
<organism evidence="8 9">
    <name type="scientific">Trichomonas vaginalis (strain ATCC PRA-98 / G3)</name>
    <dbReference type="NCBI Taxonomy" id="412133"/>
    <lineage>
        <taxon>Eukaryota</taxon>
        <taxon>Metamonada</taxon>
        <taxon>Parabasalia</taxon>
        <taxon>Trichomonadida</taxon>
        <taxon>Trichomonadidae</taxon>
        <taxon>Trichomonas</taxon>
    </lineage>
</organism>
<dbReference type="InterPro" id="IPR005052">
    <property type="entry name" value="Lectin_leg"/>
</dbReference>
<dbReference type="Proteomes" id="UP000001542">
    <property type="component" value="Unassembled WGS sequence"/>
</dbReference>
<evidence type="ECO:0000256" key="4">
    <source>
        <dbReference type="ARBA" id="ARBA00022989"/>
    </source>
</evidence>
<reference evidence="8" key="1">
    <citation type="submission" date="2006-10" db="EMBL/GenBank/DDBJ databases">
        <authorList>
            <person name="Amadeo P."/>
            <person name="Zhao Q."/>
            <person name="Wortman J."/>
            <person name="Fraser-Liggett C."/>
            <person name="Carlton J."/>
        </authorList>
    </citation>
    <scope>NUCLEOTIDE SEQUENCE</scope>
    <source>
        <strain evidence="8">G3</strain>
    </source>
</reference>
<dbReference type="AlphaFoldDB" id="A2DL16"/>
<dbReference type="KEGG" id="tva:5464488"/>
<dbReference type="GO" id="GO:0005793">
    <property type="term" value="C:endoplasmic reticulum-Golgi intermediate compartment"/>
    <property type="evidence" value="ECO:0000318"/>
    <property type="project" value="GO_Central"/>
</dbReference>
<dbReference type="STRING" id="5722.A2DL16"/>
<evidence type="ECO:0000313" key="9">
    <source>
        <dbReference type="Proteomes" id="UP000001542"/>
    </source>
</evidence>
<comment type="subcellular location">
    <subcellularLocation>
        <location evidence="1">Membrane</location>
        <topology evidence="1">Single-pass type I membrane protein</topology>
    </subcellularLocation>
</comment>
<evidence type="ECO:0000313" key="8">
    <source>
        <dbReference type="EMBL" id="EAY18969.1"/>
    </source>
</evidence>
<keyword evidence="4 6" id="KW-1133">Transmembrane helix</keyword>
<dbReference type="Gene3D" id="2.60.120.200">
    <property type="match status" value="1"/>
</dbReference>
<evidence type="ECO:0000256" key="3">
    <source>
        <dbReference type="ARBA" id="ARBA00022729"/>
    </source>
</evidence>
<keyword evidence="2 6" id="KW-0812">Transmembrane</keyword>
<keyword evidence="3" id="KW-0732">Signal</keyword>
<evidence type="ECO:0000256" key="2">
    <source>
        <dbReference type="ARBA" id="ARBA00022692"/>
    </source>
</evidence>
<dbReference type="GO" id="GO:0005789">
    <property type="term" value="C:endoplasmic reticulum membrane"/>
    <property type="evidence" value="ECO:0000318"/>
    <property type="project" value="GO_Central"/>
</dbReference>
<name>A2DL16_TRIV3</name>
<dbReference type="SMR" id="A2DL16"/>
<keyword evidence="5 6" id="KW-0472">Membrane</keyword>
<evidence type="ECO:0000259" key="7">
    <source>
        <dbReference type="PROSITE" id="PS51328"/>
    </source>
</evidence>
<dbReference type="InterPro" id="IPR013320">
    <property type="entry name" value="ConA-like_dom_sf"/>
</dbReference>
<dbReference type="PANTHER" id="PTHR12223:SF28">
    <property type="entry name" value="LECTIN, MANNOSE BINDING 1 LIKE"/>
    <property type="match status" value="1"/>
</dbReference>
<protein>
    <submittedName>
        <fullName evidence="8">Legume-like lectin family protein</fullName>
    </submittedName>
</protein>
<dbReference type="GO" id="GO:0000139">
    <property type="term" value="C:Golgi membrane"/>
    <property type="evidence" value="ECO:0000318"/>
    <property type="project" value="GO_Central"/>
</dbReference>
<accession>A2DL16</accession>
<dbReference type="VEuPathDB" id="TrichDB:TVAGG3_0362410"/>
<dbReference type="InParanoid" id="A2DL16"/>
<evidence type="ECO:0000256" key="6">
    <source>
        <dbReference type="SAM" id="Phobius"/>
    </source>
</evidence>
<gene>
    <name evidence="8" type="ORF">TVAG_147140</name>
</gene>
<dbReference type="RefSeq" id="XP_001579955.1">
    <property type="nucleotide sequence ID" value="XM_001579905.1"/>
</dbReference>
<dbReference type="Pfam" id="PF03388">
    <property type="entry name" value="Lectin_leg-like"/>
    <property type="match status" value="1"/>
</dbReference>
<dbReference type="CDD" id="cd07308">
    <property type="entry name" value="lectin_leg-like"/>
    <property type="match status" value="1"/>
</dbReference>
<dbReference type="FunFam" id="2.60.120.200:FF:000270">
    <property type="entry name" value="Legume-like lectin family protein"/>
    <property type="match status" value="1"/>
</dbReference>
<dbReference type="SUPFAM" id="SSF49899">
    <property type="entry name" value="Concanavalin A-like lectins/glucanases"/>
    <property type="match status" value="1"/>
</dbReference>
<proteinExistence type="predicted"/>
<feature type="domain" description="L-type lectin-like" evidence="7">
    <location>
        <begin position="10"/>
        <end position="213"/>
    </location>
</feature>